<evidence type="ECO:0008006" key="3">
    <source>
        <dbReference type="Google" id="ProtNLM"/>
    </source>
</evidence>
<gene>
    <name evidence="1" type="ORF">CSUB01_12436</name>
</gene>
<dbReference type="AlphaFoldDB" id="A0A066WUH5"/>
<dbReference type="EMBL" id="JMSE01001525">
    <property type="protein sequence ID" value="KDN60307.1"/>
    <property type="molecule type" value="Genomic_DNA"/>
</dbReference>
<comment type="caution">
    <text evidence="1">The sequence shown here is derived from an EMBL/GenBank/DDBJ whole genome shotgun (WGS) entry which is preliminary data.</text>
</comment>
<name>A0A066WUH5_COLSU</name>
<dbReference type="InterPro" id="IPR036866">
    <property type="entry name" value="RibonucZ/Hydroxyglut_hydro"/>
</dbReference>
<dbReference type="PANTHER" id="PTHR36142">
    <property type="entry name" value="METALLO-HYDROLASE/OXIDOREDUCTASE SUPERFAMILY PROTEIN"/>
    <property type="match status" value="1"/>
</dbReference>
<accession>A0A066WUH5</accession>
<protein>
    <recommendedName>
        <fullName evidence="3">Metallo-beta-lactamase domain-containing protein</fullName>
    </recommendedName>
</protein>
<dbReference type="eggNOG" id="ENOG502RYFN">
    <property type="taxonomic scope" value="Eukaryota"/>
</dbReference>
<sequence length="322" mass="35600">MDRAKLIDTLASAQASRKRPILTLVNGDTTWLVSVPRPAVSKGKTFYHILVDPWLKGHADVVSSWIIRLQLKEKAALDSIEAIEDWIQEIETVCGTAEGEHGRWLDAVLVTHTNLDHLHEPSLRTLSPSVQVLAVEDATTMISAMGHFETITAVPDFVRGEEWPATPDIPGSLSIFRLQSEGDKYTNLCHAVIIGIPTEDGKSEAILYTPHGIEPESVEAARKANLDASFLAMLHPLNKCGNMGVVSRGVVEGLRIERANSVRHWVNTHDDNLKYSGILSYFMQYGRTTLEQGLEQEAKEKGEEQRKPNYVVVGNGGSYILT</sequence>
<dbReference type="OMA" id="YSDHLHP"/>
<dbReference type="PANTHER" id="PTHR36142:SF2">
    <property type="entry name" value="METALLO-HYDROLASE_OXIDOREDUCTASE SUPERFAMILY PROTEIN"/>
    <property type="match status" value="1"/>
</dbReference>
<dbReference type="HOGENOM" id="CLU_047435_0_0_1"/>
<dbReference type="Proteomes" id="UP000027238">
    <property type="component" value="Unassembled WGS sequence"/>
</dbReference>
<keyword evidence="2" id="KW-1185">Reference proteome</keyword>
<proteinExistence type="predicted"/>
<evidence type="ECO:0000313" key="2">
    <source>
        <dbReference type="Proteomes" id="UP000027238"/>
    </source>
</evidence>
<evidence type="ECO:0000313" key="1">
    <source>
        <dbReference type="EMBL" id="KDN60307.1"/>
    </source>
</evidence>
<dbReference type="Gene3D" id="3.60.15.10">
    <property type="entry name" value="Ribonuclease Z/Hydroxyacylglutathione hydrolase-like"/>
    <property type="match status" value="1"/>
</dbReference>
<dbReference type="OrthoDB" id="9971601at2759"/>
<reference evidence="2" key="1">
    <citation type="journal article" date="2014" name="Genome Announc.">
        <title>Draft genome sequence of Colletotrichum sublineola, a destructive pathogen of cultivated sorghum.</title>
        <authorList>
            <person name="Baroncelli R."/>
            <person name="Sanz-Martin J.M."/>
            <person name="Rech G.E."/>
            <person name="Sukno S.A."/>
            <person name="Thon M.R."/>
        </authorList>
    </citation>
    <scope>NUCLEOTIDE SEQUENCE [LARGE SCALE GENOMIC DNA]</scope>
    <source>
        <strain evidence="2">TX430BB</strain>
    </source>
</reference>
<organism evidence="1 2">
    <name type="scientific">Colletotrichum sublineola</name>
    <name type="common">Sorghum anthracnose fungus</name>
    <dbReference type="NCBI Taxonomy" id="1173701"/>
    <lineage>
        <taxon>Eukaryota</taxon>
        <taxon>Fungi</taxon>
        <taxon>Dikarya</taxon>
        <taxon>Ascomycota</taxon>
        <taxon>Pezizomycotina</taxon>
        <taxon>Sordariomycetes</taxon>
        <taxon>Hypocreomycetidae</taxon>
        <taxon>Glomerellales</taxon>
        <taxon>Glomerellaceae</taxon>
        <taxon>Colletotrichum</taxon>
        <taxon>Colletotrichum graminicola species complex</taxon>
    </lineage>
</organism>